<sequence>MLYPMEAIKRQASKQREQVAKQQQVSSCSRSTLVKGACGVGLGFSCQDLLTWVEASDDSDLEKETYDTDSYVTYESLAKNYNDLKEDIWGIVGLVLSLGSSIGATYRSGAHDVVQKIKAFFLSWIPHLNHSVQNSLAMKRVELMYDNELDQLVSGFRVLISELVSIRKSGISHQSLLMASCVEARSLITCILNEGVHSLKVEVVKDLLALFQKSYSKPHPHLTQFGGMLGVVNALGTGARTLVPNYPLKTLHTTYDQKDSFYIMGPLLSCPILESQLTSLVQEIHYLWFRELQNTDSSFPSNAASQKSVSQNFPKGNVVMELSLWLMHLNYPGAGAISHVYIVATVLHCLSQAPKLLALDWGVIIRRCMKYEDQIAESLSPDLAFKSGILMEECLQLSLPHANQFDPLLSFLNELFDLYLVKIFSASRLEKLFDDVANFLSSLLSGEVCTVEQKSLLRVSCWNGLYLLCIKHGFCMEVLFSSLSILHSDIIPGIEQVHSVEWSVAVKCLAKARQGWLFTQKARLVQIGSIPSSELGKLKYKKQWLLDAVKISCVTIYPSTALRFVGMLCGSYSKYMPLLVMDQHTVLSDLPAMKLLSELIELNRDVSASGNVFQSLIQCTNECNWNPVTFDMLVKAYVKMGMIKEGLRSFRKIVKLGYVPHVVVFNSLLDGLLKSNYTD</sequence>
<dbReference type="Proteomes" id="UP001060215">
    <property type="component" value="Chromosome 1"/>
</dbReference>
<reference evidence="1 2" key="1">
    <citation type="journal article" date="2022" name="Plant J.">
        <title>Chromosome-level genome of Camellia lanceoleosa provides a valuable resource for understanding genome evolution and self-incompatibility.</title>
        <authorList>
            <person name="Gong W."/>
            <person name="Xiao S."/>
            <person name="Wang L."/>
            <person name="Liao Z."/>
            <person name="Chang Y."/>
            <person name="Mo W."/>
            <person name="Hu G."/>
            <person name="Li W."/>
            <person name="Zhao G."/>
            <person name="Zhu H."/>
            <person name="Hu X."/>
            <person name="Ji K."/>
            <person name="Xiang X."/>
            <person name="Song Q."/>
            <person name="Yuan D."/>
            <person name="Jin S."/>
            <person name="Zhang L."/>
        </authorList>
    </citation>
    <scope>NUCLEOTIDE SEQUENCE [LARGE SCALE GENOMIC DNA]</scope>
    <source>
        <strain evidence="1">SQ_2022a</strain>
    </source>
</reference>
<protein>
    <submittedName>
        <fullName evidence="1">Protein RST1</fullName>
    </submittedName>
</protein>
<comment type="caution">
    <text evidence="1">The sequence shown here is derived from an EMBL/GenBank/DDBJ whole genome shotgun (WGS) entry which is preliminary data.</text>
</comment>
<accession>A0ACC0IYB0</accession>
<proteinExistence type="predicted"/>
<organism evidence="1 2">
    <name type="scientific">Camellia lanceoleosa</name>
    <dbReference type="NCBI Taxonomy" id="1840588"/>
    <lineage>
        <taxon>Eukaryota</taxon>
        <taxon>Viridiplantae</taxon>
        <taxon>Streptophyta</taxon>
        <taxon>Embryophyta</taxon>
        <taxon>Tracheophyta</taxon>
        <taxon>Spermatophyta</taxon>
        <taxon>Magnoliopsida</taxon>
        <taxon>eudicotyledons</taxon>
        <taxon>Gunneridae</taxon>
        <taxon>Pentapetalae</taxon>
        <taxon>asterids</taxon>
        <taxon>Ericales</taxon>
        <taxon>Theaceae</taxon>
        <taxon>Camellia</taxon>
    </lineage>
</organism>
<evidence type="ECO:0000313" key="1">
    <source>
        <dbReference type="EMBL" id="KAI8029670.1"/>
    </source>
</evidence>
<evidence type="ECO:0000313" key="2">
    <source>
        <dbReference type="Proteomes" id="UP001060215"/>
    </source>
</evidence>
<gene>
    <name evidence="1" type="ORF">LOK49_LG01G04029</name>
</gene>
<name>A0ACC0IYB0_9ERIC</name>
<keyword evidence="2" id="KW-1185">Reference proteome</keyword>
<dbReference type="EMBL" id="CM045758">
    <property type="protein sequence ID" value="KAI8029670.1"/>
    <property type="molecule type" value="Genomic_DNA"/>
</dbReference>